<dbReference type="GeneID" id="98070490"/>
<dbReference type="Pfam" id="PF11589">
    <property type="entry name" value="DUF3244"/>
    <property type="match status" value="1"/>
</dbReference>
<evidence type="ECO:0000313" key="3">
    <source>
        <dbReference type="Proteomes" id="UP000004892"/>
    </source>
</evidence>
<dbReference type="Gene3D" id="2.60.40.3080">
    <property type="match status" value="1"/>
</dbReference>
<dbReference type="EMBL" id="ADMC01000034">
    <property type="protein sequence ID" value="EHP45127.1"/>
    <property type="molecule type" value="Genomic_DNA"/>
</dbReference>
<evidence type="ECO:0000313" key="2">
    <source>
        <dbReference type="EMBL" id="EHP45127.1"/>
    </source>
</evidence>
<sequence length="132" mass="14738">MKKIVLFVLFSCLVAWSYAQDDDDPPTYDEILIIGQPEIPIPVDQVPVPITVIKTASDISVMFLVQMDEVLIEFLDSKETVVLKKVVKGDPLNPVEINIEDLPNGTYTIRFTEVKASDNTYEGCFDVAGNDE</sequence>
<gene>
    <name evidence="2" type="ORF">HMPREF9449_02972</name>
</gene>
<dbReference type="AlphaFoldDB" id="H1DL36"/>
<dbReference type="PATRIC" id="fig|742817.3.peg.3181"/>
<accession>H1DL36</accession>
<reference evidence="2 3" key="1">
    <citation type="submission" date="2012-01" db="EMBL/GenBank/DDBJ databases">
        <title>The Genome Sequence of Odoribacter laneus YIT 12061.</title>
        <authorList>
            <consortium name="The Broad Institute Genome Sequencing Platform"/>
            <person name="Earl A."/>
            <person name="Ward D."/>
            <person name="Feldgarden M."/>
            <person name="Gevers D."/>
            <person name="Morotomi M."/>
            <person name="Young S.K."/>
            <person name="Zeng Q."/>
            <person name="Gargeya S."/>
            <person name="Fitzgerald M."/>
            <person name="Haas B."/>
            <person name="Abouelleil A."/>
            <person name="Alvarado L."/>
            <person name="Arachchi H.M."/>
            <person name="Berlin A."/>
            <person name="Chapman S.B."/>
            <person name="Gearin G."/>
            <person name="Goldberg J."/>
            <person name="Griggs A."/>
            <person name="Gujja S."/>
            <person name="Hansen M."/>
            <person name="Heiman D."/>
            <person name="Howarth C."/>
            <person name="Larimer J."/>
            <person name="Lui A."/>
            <person name="MacDonald P.J.P."/>
            <person name="McCowen C."/>
            <person name="Montmayeur A."/>
            <person name="Murphy C."/>
            <person name="Neiman D."/>
            <person name="Pearson M."/>
            <person name="Priest M."/>
            <person name="Roberts A."/>
            <person name="Saif S."/>
            <person name="Shea T."/>
            <person name="Sisk P."/>
            <person name="Stolte C."/>
            <person name="Sykes S."/>
            <person name="Wortman J."/>
            <person name="Nusbaum C."/>
            <person name="Birren B."/>
        </authorList>
    </citation>
    <scope>NUCLEOTIDE SEQUENCE [LARGE SCALE GENOMIC DNA]</scope>
    <source>
        <strain evidence="2 3">YIT 12061</strain>
    </source>
</reference>
<feature type="chain" id="PRO_5003549031" description="DUF3244 domain-containing protein" evidence="1">
    <location>
        <begin position="20"/>
        <end position="132"/>
    </location>
</feature>
<dbReference type="RefSeq" id="WP_009138115.1">
    <property type="nucleotide sequence ID" value="NZ_JH594598.1"/>
</dbReference>
<evidence type="ECO:0000256" key="1">
    <source>
        <dbReference type="SAM" id="SignalP"/>
    </source>
</evidence>
<name>H1DL36_9BACT</name>
<proteinExistence type="predicted"/>
<keyword evidence="1" id="KW-0732">Signal</keyword>
<comment type="caution">
    <text evidence="2">The sequence shown here is derived from an EMBL/GenBank/DDBJ whole genome shotgun (WGS) entry which is preliminary data.</text>
</comment>
<dbReference type="HOGENOM" id="CLU_1914915_0_0_10"/>
<dbReference type="InterPro" id="IPR021638">
    <property type="entry name" value="DUF3244"/>
</dbReference>
<keyword evidence="3" id="KW-1185">Reference proteome</keyword>
<dbReference type="Proteomes" id="UP000004892">
    <property type="component" value="Unassembled WGS sequence"/>
</dbReference>
<protein>
    <recommendedName>
        <fullName evidence="4">DUF3244 domain-containing protein</fullName>
    </recommendedName>
</protein>
<feature type="signal peptide" evidence="1">
    <location>
        <begin position="1"/>
        <end position="19"/>
    </location>
</feature>
<organism evidence="2 3">
    <name type="scientific">Odoribacter laneus YIT 12061</name>
    <dbReference type="NCBI Taxonomy" id="742817"/>
    <lineage>
        <taxon>Bacteria</taxon>
        <taxon>Pseudomonadati</taxon>
        <taxon>Bacteroidota</taxon>
        <taxon>Bacteroidia</taxon>
        <taxon>Bacteroidales</taxon>
        <taxon>Odoribacteraceae</taxon>
        <taxon>Odoribacter</taxon>
    </lineage>
</organism>
<evidence type="ECO:0008006" key="4">
    <source>
        <dbReference type="Google" id="ProtNLM"/>
    </source>
</evidence>